<feature type="compositionally biased region" description="Low complexity" evidence="1">
    <location>
        <begin position="436"/>
        <end position="449"/>
    </location>
</feature>
<dbReference type="AlphaFoldDB" id="A0A6G1GYI5"/>
<feature type="region of interest" description="Disordered" evidence="1">
    <location>
        <begin position="1"/>
        <end position="77"/>
    </location>
</feature>
<feature type="compositionally biased region" description="Basic and acidic residues" evidence="1">
    <location>
        <begin position="307"/>
        <end position="342"/>
    </location>
</feature>
<feature type="compositionally biased region" description="Acidic residues" evidence="1">
    <location>
        <begin position="292"/>
        <end position="306"/>
    </location>
</feature>
<evidence type="ECO:0000313" key="4">
    <source>
        <dbReference type="Proteomes" id="UP000800041"/>
    </source>
</evidence>
<dbReference type="Pfam" id="PF10354">
    <property type="entry name" value="BMT5-like"/>
    <property type="match status" value="1"/>
</dbReference>
<feature type="compositionally biased region" description="Low complexity" evidence="1">
    <location>
        <begin position="49"/>
        <end position="62"/>
    </location>
</feature>
<feature type="compositionally biased region" description="Basic and acidic residues" evidence="1">
    <location>
        <begin position="398"/>
        <end position="414"/>
    </location>
</feature>
<feature type="domain" description="25S rRNA (uridine-N(3))-methyltransferase BMT5-like" evidence="2">
    <location>
        <begin position="86"/>
        <end position="261"/>
    </location>
</feature>
<evidence type="ECO:0000256" key="1">
    <source>
        <dbReference type="SAM" id="MobiDB-lite"/>
    </source>
</evidence>
<protein>
    <recommendedName>
        <fullName evidence="2">25S rRNA (uridine-N(3))-methyltransferase BMT5-like domain-containing protein</fullName>
    </recommendedName>
</protein>
<dbReference type="InterPro" id="IPR019446">
    <property type="entry name" value="BMT5-like"/>
</dbReference>
<reference evidence="3" key="1">
    <citation type="journal article" date="2020" name="Stud. Mycol.">
        <title>101 Dothideomycetes genomes: a test case for predicting lifestyles and emergence of pathogens.</title>
        <authorList>
            <person name="Haridas S."/>
            <person name="Albert R."/>
            <person name="Binder M."/>
            <person name="Bloem J."/>
            <person name="Labutti K."/>
            <person name="Salamov A."/>
            <person name="Andreopoulos B."/>
            <person name="Baker S."/>
            <person name="Barry K."/>
            <person name="Bills G."/>
            <person name="Bluhm B."/>
            <person name="Cannon C."/>
            <person name="Castanera R."/>
            <person name="Culley D."/>
            <person name="Daum C."/>
            <person name="Ezra D."/>
            <person name="Gonzalez J."/>
            <person name="Henrissat B."/>
            <person name="Kuo A."/>
            <person name="Liang C."/>
            <person name="Lipzen A."/>
            <person name="Lutzoni F."/>
            <person name="Magnuson J."/>
            <person name="Mondo S."/>
            <person name="Nolan M."/>
            <person name="Ohm R."/>
            <person name="Pangilinan J."/>
            <person name="Park H.-J."/>
            <person name="Ramirez L."/>
            <person name="Alfaro M."/>
            <person name="Sun H."/>
            <person name="Tritt A."/>
            <person name="Yoshinaga Y."/>
            <person name="Zwiers L.-H."/>
            <person name="Turgeon B."/>
            <person name="Goodwin S."/>
            <person name="Spatafora J."/>
            <person name="Crous P."/>
            <person name="Grigoriev I."/>
        </authorList>
    </citation>
    <scope>NUCLEOTIDE SEQUENCE</scope>
    <source>
        <strain evidence="3">CBS 113979</strain>
    </source>
</reference>
<organism evidence="3 4">
    <name type="scientific">Aulographum hederae CBS 113979</name>
    <dbReference type="NCBI Taxonomy" id="1176131"/>
    <lineage>
        <taxon>Eukaryota</taxon>
        <taxon>Fungi</taxon>
        <taxon>Dikarya</taxon>
        <taxon>Ascomycota</taxon>
        <taxon>Pezizomycotina</taxon>
        <taxon>Dothideomycetes</taxon>
        <taxon>Pleosporomycetidae</taxon>
        <taxon>Aulographales</taxon>
        <taxon>Aulographaceae</taxon>
    </lineage>
</organism>
<dbReference type="Proteomes" id="UP000800041">
    <property type="component" value="Unassembled WGS sequence"/>
</dbReference>
<accession>A0A6G1GYI5</accession>
<feature type="compositionally biased region" description="Polar residues" evidence="1">
    <location>
        <begin position="28"/>
        <end position="48"/>
    </location>
</feature>
<feature type="compositionally biased region" description="Basic residues" evidence="1">
    <location>
        <begin position="423"/>
        <end position="433"/>
    </location>
</feature>
<dbReference type="GO" id="GO:0005737">
    <property type="term" value="C:cytoplasm"/>
    <property type="evidence" value="ECO:0007669"/>
    <property type="project" value="TreeGrafter"/>
</dbReference>
<feature type="compositionally biased region" description="Pro residues" evidence="1">
    <location>
        <begin position="370"/>
        <end position="388"/>
    </location>
</feature>
<dbReference type="OrthoDB" id="273345at2759"/>
<sequence>MSKKKNHHKQHPSKRARVALKTPHQKPPSFSSTRTTKPSNAASMNANKSPSSQRPTNTNTNPTHPPRPSQTSTFTLFPTPLTSPTLLIGDGDFSFASSLVLTYGARSNLLATCYDSRQELERKYPQAVANIAVVEEHGGRVMYGVDGGRLGVRKVRDGWRGGECGKGKKGGWERIVFNFPHVGGRTRDVNRQVRFNQELISTFLTSALPLLSPTGTVLVTLFTGEPYTLWNINNLGRHCGYAVQRSCRFEWEMYPGYGHVRTVGNIVGREGREGREGKEGEEKKGGEREGKDVEEEEEKVEDVEEVEKEKDLVEHGNGDHSKDTEPGAEKEDEIDEHHHLNEDENEDENSDLCDHWDGILDANEADPQLQSPPPQRNPPQDPPPPPHPALSRHGWQGSDRDARTYIFERKKTAEELAELATSKKGKKTKRKRKGGADSSGSGSGSSDSE</sequence>
<proteinExistence type="predicted"/>
<keyword evidence="4" id="KW-1185">Reference proteome</keyword>
<dbReference type="GO" id="GO:0070042">
    <property type="term" value="F:rRNA (uridine-N3-)-methyltransferase activity"/>
    <property type="evidence" value="ECO:0007669"/>
    <property type="project" value="InterPro"/>
</dbReference>
<feature type="compositionally biased region" description="Basic residues" evidence="1">
    <location>
        <begin position="1"/>
        <end position="18"/>
    </location>
</feature>
<dbReference type="PANTHER" id="PTHR11538:SF26">
    <property type="entry name" value="FERREDOXIN-FOLD ANTICODON-BINDING DOMAIN-CONTAINING PROTEIN 1"/>
    <property type="match status" value="1"/>
</dbReference>
<dbReference type="GO" id="GO:0070475">
    <property type="term" value="P:rRNA base methylation"/>
    <property type="evidence" value="ECO:0007669"/>
    <property type="project" value="InterPro"/>
</dbReference>
<feature type="region of interest" description="Disordered" evidence="1">
    <location>
        <begin position="268"/>
        <end position="449"/>
    </location>
</feature>
<dbReference type="PANTHER" id="PTHR11538">
    <property type="entry name" value="PHENYLALANYL-TRNA SYNTHETASE"/>
    <property type="match status" value="1"/>
</dbReference>
<feature type="compositionally biased region" description="Basic and acidic residues" evidence="1">
    <location>
        <begin position="269"/>
        <end position="291"/>
    </location>
</feature>
<dbReference type="EMBL" id="ML977159">
    <property type="protein sequence ID" value="KAF1986026.1"/>
    <property type="molecule type" value="Genomic_DNA"/>
</dbReference>
<evidence type="ECO:0000313" key="3">
    <source>
        <dbReference type="EMBL" id="KAF1986026.1"/>
    </source>
</evidence>
<evidence type="ECO:0000259" key="2">
    <source>
        <dbReference type="Pfam" id="PF10354"/>
    </source>
</evidence>
<gene>
    <name evidence="3" type="ORF">K402DRAFT_97672</name>
</gene>
<name>A0A6G1GYI5_9PEZI</name>